<protein>
    <submittedName>
        <fullName evidence="1">Uncharacterized protein</fullName>
    </submittedName>
</protein>
<gene>
    <name evidence="1" type="ORF">MNB_SV-6-111</name>
</gene>
<accession>A0A1W1BW19</accession>
<proteinExistence type="predicted"/>
<evidence type="ECO:0000313" key="1">
    <source>
        <dbReference type="EMBL" id="SFV57657.1"/>
    </source>
</evidence>
<sequence length="57" mass="7185">MFIAPLEMLFIIVMVVIFEEMEVKRKFKKEYEEYRQKVPMVSFRWKCLKWLFFGKEN</sequence>
<organism evidence="1">
    <name type="scientific">hydrothermal vent metagenome</name>
    <dbReference type="NCBI Taxonomy" id="652676"/>
    <lineage>
        <taxon>unclassified sequences</taxon>
        <taxon>metagenomes</taxon>
        <taxon>ecological metagenomes</taxon>
    </lineage>
</organism>
<dbReference type="Gene3D" id="1.20.120.1630">
    <property type="match status" value="1"/>
</dbReference>
<dbReference type="EMBL" id="FPHC01000045">
    <property type="protein sequence ID" value="SFV57657.1"/>
    <property type="molecule type" value="Genomic_DNA"/>
</dbReference>
<name>A0A1W1BW19_9ZZZZ</name>
<reference evidence="1" key="1">
    <citation type="submission" date="2016-10" db="EMBL/GenBank/DDBJ databases">
        <authorList>
            <person name="de Groot N.N."/>
        </authorList>
    </citation>
    <scope>NUCLEOTIDE SEQUENCE</scope>
</reference>
<dbReference type="AlphaFoldDB" id="A0A1W1BW19"/>